<dbReference type="PANTHER" id="PTHR34385">
    <property type="entry name" value="D-ALANYL-D-ALANINE CARBOXYPEPTIDASE"/>
    <property type="match status" value="1"/>
</dbReference>
<dbReference type="InterPro" id="IPR058193">
    <property type="entry name" value="VanY/YodJ_core_dom"/>
</dbReference>
<dbReference type="Proteomes" id="UP000229334">
    <property type="component" value="Unassembled WGS sequence"/>
</dbReference>
<feature type="domain" description="D-alanyl-D-alanine carboxypeptidase-like core" evidence="2">
    <location>
        <begin position="144"/>
        <end position="265"/>
    </location>
</feature>
<comment type="caution">
    <text evidence="3">The sequence shown here is derived from an EMBL/GenBank/DDBJ whole genome shotgun (WGS) entry which is preliminary data.</text>
</comment>
<accession>A0A2H0BKH7</accession>
<dbReference type="InterPro" id="IPR003709">
    <property type="entry name" value="VanY-like_core_dom"/>
</dbReference>
<evidence type="ECO:0000259" key="2">
    <source>
        <dbReference type="Pfam" id="PF02557"/>
    </source>
</evidence>
<evidence type="ECO:0000256" key="1">
    <source>
        <dbReference type="SAM" id="Coils"/>
    </source>
</evidence>
<dbReference type="PANTHER" id="PTHR34385:SF1">
    <property type="entry name" value="PEPTIDOGLYCAN L-ALANYL-D-GLUTAMATE ENDOPEPTIDASE CWLK"/>
    <property type="match status" value="1"/>
</dbReference>
<proteinExistence type="predicted"/>
<dbReference type="SUPFAM" id="SSF55166">
    <property type="entry name" value="Hedgehog/DD-peptidase"/>
    <property type="match status" value="1"/>
</dbReference>
<gene>
    <name evidence="3" type="ORF">COX02_01605</name>
</gene>
<dbReference type="Pfam" id="PF02557">
    <property type="entry name" value="VanY"/>
    <property type="match status" value="1"/>
</dbReference>
<name>A0A2H0BKH7_9BACT</name>
<organism evidence="3 4">
    <name type="scientific">Candidatus Vogelbacteria bacterium CG22_combo_CG10-13_8_21_14_all_37_9</name>
    <dbReference type="NCBI Taxonomy" id="1975046"/>
    <lineage>
        <taxon>Bacteria</taxon>
        <taxon>Candidatus Vogeliibacteriota</taxon>
    </lineage>
</organism>
<protein>
    <recommendedName>
        <fullName evidence="2">D-alanyl-D-alanine carboxypeptidase-like core domain-containing protein</fullName>
    </recommendedName>
</protein>
<keyword evidence="1" id="KW-0175">Coiled coil</keyword>
<dbReference type="GO" id="GO:0008233">
    <property type="term" value="F:peptidase activity"/>
    <property type="evidence" value="ECO:0007669"/>
    <property type="project" value="InterPro"/>
</dbReference>
<dbReference type="EMBL" id="PCSX01000026">
    <property type="protein sequence ID" value="PIP58183.1"/>
    <property type="molecule type" value="Genomic_DNA"/>
</dbReference>
<reference evidence="3 4" key="1">
    <citation type="submission" date="2017-09" db="EMBL/GenBank/DDBJ databases">
        <title>Depth-based differentiation of microbial function through sediment-hosted aquifers and enrichment of novel symbionts in the deep terrestrial subsurface.</title>
        <authorList>
            <person name="Probst A.J."/>
            <person name="Ladd B."/>
            <person name="Jarett J.K."/>
            <person name="Geller-Mcgrath D.E."/>
            <person name="Sieber C.M."/>
            <person name="Emerson J.B."/>
            <person name="Anantharaman K."/>
            <person name="Thomas B.C."/>
            <person name="Malmstrom R."/>
            <person name="Stieglmeier M."/>
            <person name="Klingl A."/>
            <person name="Woyke T."/>
            <person name="Ryan C.M."/>
            <person name="Banfield J.F."/>
        </authorList>
    </citation>
    <scope>NUCLEOTIDE SEQUENCE [LARGE SCALE GENOMIC DNA]</scope>
    <source>
        <strain evidence="3">CG22_combo_CG10-13_8_21_14_all_37_9</strain>
    </source>
</reference>
<dbReference type="GO" id="GO:0006508">
    <property type="term" value="P:proteolysis"/>
    <property type="evidence" value="ECO:0007669"/>
    <property type="project" value="InterPro"/>
</dbReference>
<feature type="coiled-coil region" evidence="1">
    <location>
        <begin position="38"/>
        <end position="72"/>
    </location>
</feature>
<dbReference type="AlphaFoldDB" id="A0A2H0BKH7"/>
<dbReference type="CDD" id="cd14852">
    <property type="entry name" value="LD-carboxypeptidase"/>
    <property type="match status" value="1"/>
</dbReference>
<sequence>MKESFQQFITKNKTRTLILSGLVLLSLVYGLGQTIYQNLSLKKQVKTSEQTLQKVEQELADFKTDKERLLSALNKVQVQNNSVTQELNEMVGIVEIFQRIAQTDPQLLQKYSKIYFLNENYKPSALTVIDTKYLVTKDKPLEIHDRIWPFLANLLREAEEAQVPLRIISAYRSFDKQTTLKTTYRVTYGAGTANKFSADQGYSEHQLGTTVDFSTPTLGTNFDRFAKSEAYTWLLANAYRHGFILSYPKNNAYYVYEPWHWRFVGLDLAKQLHDEQKNFYDLDQRAINVYLATFFNGTTSGPILTN</sequence>
<dbReference type="Gene3D" id="3.30.1380.10">
    <property type="match status" value="1"/>
</dbReference>
<evidence type="ECO:0000313" key="4">
    <source>
        <dbReference type="Proteomes" id="UP000229334"/>
    </source>
</evidence>
<dbReference type="InterPro" id="IPR052179">
    <property type="entry name" value="DD-CPase-like"/>
</dbReference>
<dbReference type="InterPro" id="IPR009045">
    <property type="entry name" value="Zn_M74/Hedgehog-like"/>
</dbReference>
<evidence type="ECO:0000313" key="3">
    <source>
        <dbReference type="EMBL" id="PIP58183.1"/>
    </source>
</evidence>